<protein>
    <recommendedName>
        <fullName evidence="4">Nicotinic acid mononucleotide adenyltransferase</fullName>
    </recommendedName>
</protein>
<evidence type="ECO:0000313" key="3">
    <source>
        <dbReference type="Proteomes" id="UP001500141"/>
    </source>
</evidence>
<evidence type="ECO:0008006" key="4">
    <source>
        <dbReference type="Google" id="ProtNLM"/>
    </source>
</evidence>
<keyword evidence="1" id="KW-0732">Signal</keyword>
<name>A0ABP8ZWC5_9FLAO</name>
<organism evidence="2 3">
    <name type="scientific">Flavobacterium hankyongi</name>
    <dbReference type="NCBI Taxonomy" id="1176532"/>
    <lineage>
        <taxon>Bacteria</taxon>
        <taxon>Pseudomonadati</taxon>
        <taxon>Bacteroidota</taxon>
        <taxon>Flavobacteriia</taxon>
        <taxon>Flavobacteriales</taxon>
        <taxon>Flavobacteriaceae</taxon>
        <taxon>Flavobacterium</taxon>
    </lineage>
</organism>
<reference evidence="3" key="1">
    <citation type="journal article" date="2019" name="Int. J. Syst. Evol. Microbiol.">
        <title>The Global Catalogue of Microorganisms (GCM) 10K type strain sequencing project: providing services to taxonomists for standard genome sequencing and annotation.</title>
        <authorList>
            <consortium name="The Broad Institute Genomics Platform"/>
            <consortium name="The Broad Institute Genome Sequencing Center for Infectious Disease"/>
            <person name="Wu L."/>
            <person name="Ma J."/>
        </authorList>
    </citation>
    <scope>NUCLEOTIDE SEQUENCE [LARGE SCALE GENOMIC DNA]</scope>
    <source>
        <strain evidence="3">JCM 18198</strain>
    </source>
</reference>
<proteinExistence type="predicted"/>
<comment type="caution">
    <text evidence="2">The sequence shown here is derived from an EMBL/GenBank/DDBJ whole genome shotgun (WGS) entry which is preliminary data.</text>
</comment>
<keyword evidence="3" id="KW-1185">Reference proteome</keyword>
<evidence type="ECO:0000256" key="1">
    <source>
        <dbReference type="SAM" id="SignalP"/>
    </source>
</evidence>
<evidence type="ECO:0000313" key="2">
    <source>
        <dbReference type="EMBL" id="GAA4766324.1"/>
    </source>
</evidence>
<dbReference type="PROSITE" id="PS51257">
    <property type="entry name" value="PROKAR_LIPOPROTEIN"/>
    <property type="match status" value="1"/>
</dbReference>
<feature type="chain" id="PRO_5046224874" description="Nicotinic acid mononucleotide adenyltransferase" evidence="1">
    <location>
        <begin position="22"/>
        <end position="306"/>
    </location>
</feature>
<dbReference type="Proteomes" id="UP001500141">
    <property type="component" value="Unassembled WGS sequence"/>
</dbReference>
<sequence length="306" mass="34716">MKLFKLSILIVGFVFMLQSCNNDSDVDENQNEVTPSFSSYKTISSSNYTDSNSSLHNTYESVMTTNIVNNKLSSSMNEVFVNGISQGITTFDYFTYNNGLVISDSDGVNSKDFFYNATNDLIGLNWNRVGNGSVDVMHYRYVYVSTSIVYLERIDLPYDNPQAVILKRSILKFDENDNVVEAGVDFDLNGQMDSVNQFTYLNGNMVAIHKGNGQVLNFQFSNVIDNLLFLKDNSYGKKMHRLINAECFSVVANDSYFSKNLLQQNVNEEVYEVLSNGFYKKKTKTITFSDPVYTANNTTTTEFFFN</sequence>
<dbReference type="EMBL" id="BAABIP010000011">
    <property type="protein sequence ID" value="GAA4766324.1"/>
    <property type="molecule type" value="Genomic_DNA"/>
</dbReference>
<feature type="signal peptide" evidence="1">
    <location>
        <begin position="1"/>
        <end position="21"/>
    </location>
</feature>
<dbReference type="RefSeq" id="WP_264543458.1">
    <property type="nucleotide sequence ID" value="NZ_BAABIP010000011.1"/>
</dbReference>
<accession>A0ABP8ZWC5</accession>
<gene>
    <name evidence="2" type="ORF">GCM10023230_15110</name>
</gene>